<gene>
    <name evidence="1" type="ORF">FHW37_103885</name>
</gene>
<name>A0A561QXG1_9HYPH</name>
<proteinExistence type="predicted"/>
<dbReference type="EMBL" id="VIWP01000003">
    <property type="protein sequence ID" value="TWF55012.1"/>
    <property type="molecule type" value="Genomic_DNA"/>
</dbReference>
<evidence type="ECO:0008006" key="3">
    <source>
        <dbReference type="Google" id="ProtNLM"/>
    </source>
</evidence>
<organism evidence="1 2">
    <name type="scientific">Neorhizobium alkalisoli</name>
    <dbReference type="NCBI Taxonomy" id="528178"/>
    <lineage>
        <taxon>Bacteria</taxon>
        <taxon>Pseudomonadati</taxon>
        <taxon>Pseudomonadota</taxon>
        <taxon>Alphaproteobacteria</taxon>
        <taxon>Hyphomicrobiales</taxon>
        <taxon>Rhizobiaceae</taxon>
        <taxon>Rhizobium/Agrobacterium group</taxon>
        <taxon>Neorhizobium</taxon>
    </lineage>
</organism>
<evidence type="ECO:0000313" key="2">
    <source>
        <dbReference type="Proteomes" id="UP000320653"/>
    </source>
</evidence>
<protein>
    <recommendedName>
        <fullName evidence="3">Methyl-accepting chemotaxis protein</fullName>
    </recommendedName>
</protein>
<evidence type="ECO:0000313" key="1">
    <source>
        <dbReference type="EMBL" id="TWF55012.1"/>
    </source>
</evidence>
<keyword evidence="2" id="KW-1185">Reference proteome</keyword>
<dbReference type="OrthoDB" id="8368827at2"/>
<accession>A0A561QXG1</accession>
<reference evidence="1 2" key="1">
    <citation type="submission" date="2019-06" db="EMBL/GenBank/DDBJ databases">
        <title>Sorghum-associated microbial communities from plants grown in Nebraska, USA.</title>
        <authorList>
            <person name="Schachtman D."/>
        </authorList>
    </citation>
    <scope>NUCLEOTIDE SEQUENCE [LARGE SCALE GENOMIC DNA]</scope>
    <source>
        <strain evidence="1 2">1225</strain>
    </source>
</reference>
<dbReference type="AlphaFoldDB" id="A0A561QXG1"/>
<dbReference type="RefSeq" id="WP_145637846.1">
    <property type="nucleotide sequence ID" value="NZ_VIWP01000003.1"/>
</dbReference>
<sequence length="277" mass="29864">MIRDFDRNETELRDLRSVVDMLDGGLRRFATGDIHNTLDHAFPLRLEGLRRDFNRGLGGMTKAIDSVLDGTQSLRSDAEILREALSNSADAKAARAEKLAKLTSAAAAGTHSAKQQTIASQHVATIAQNARFDMRRPKEAVAAALKMIAAIETAKSETDDADRMSALKAKAEEIGRELDAIGLYVDALADHVSDLTTSAEKQTAATSALHAGLDDLSKTERAGSADAITASLTLDRMSRSVADIDREASRFMKVTVVTQPPSPPSGEHRPFLRLVKS</sequence>
<dbReference type="Proteomes" id="UP000320653">
    <property type="component" value="Unassembled WGS sequence"/>
</dbReference>
<comment type="caution">
    <text evidence="1">The sequence shown here is derived from an EMBL/GenBank/DDBJ whole genome shotgun (WGS) entry which is preliminary data.</text>
</comment>
<dbReference type="Gene3D" id="1.10.287.950">
    <property type="entry name" value="Methyl-accepting chemotaxis protein"/>
    <property type="match status" value="1"/>
</dbReference>